<feature type="compositionally biased region" description="Acidic residues" evidence="2">
    <location>
        <begin position="671"/>
        <end position="682"/>
    </location>
</feature>
<dbReference type="GO" id="GO:0005829">
    <property type="term" value="C:cytosol"/>
    <property type="evidence" value="ECO:0007669"/>
    <property type="project" value="TreeGrafter"/>
</dbReference>
<dbReference type="Gene3D" id="2.30.30.140">
    <property type="match status" value="1"/>
</dbReference>
<dbReference type="PANTHER" id="PTHR10257:SF5">
    <property type="entry name" value="WIDERBORST, ISOFORM H"/>
    <property type="match status" value="1"/>
</dbReference>
<proteinExistence type="inferred from homology"/>
<evidence type="ECO:0000256" key="2">
    <source>
        <dbReference type="SAM" id="MobiDB-lite"/>
    </source>
</evidence>
<feature type="region of interest" description="Disordered" evidence="2">
    <location>
        <begin position="727"/>
        <end position="885"/>
    </location>
</feature>
<organism evidence="3 4">
    <name type="scientific">Lepeophtheirus salmonis</name>
    <name type="common">Salmon louse</name>
    <name type="synonym">Caligus salmonis</name>
    <dbReference type="NCBI Taxonomy" id="72036"/>
    <lineage>
        <taxon>Eukaryota</taxon>
        <taxon>Metazoa</taxon>
        <taxon>Ecdysozoa</taxon>
        <taxon>Arthropoda</taxon>
        <taxon>Crustacea</taxon>
        <taxon>Multicrustacea</taxon>
        <taxon>Hexanauplia</taxon>
        <taxon>Copepoda</taxon>
        <taxon>Siphonostomatoida</taxon>
        <taxon>Caligidae</taxon>
        <taxon>Lepeophtheirus</taxon>
    </lineage>
</organism>
<dbReference type="GO" id="GO:0007165">
    <property type="term" value="P:signal transduction"/>
    <property type="evidence" value="ECO:0007669"/>
    <property type="project" value="InterPro"/>
</dbReference>
<protein>
    <submittedName>
        <fullName evidence="3">PPP2R5</fullName>
    </submittedName>
</protein>
<feature type="region of interest" description="Disordered" evidence="2">
    <location>
        <begin position="659"/>
        <end position="705"/>
    </location>
</feature>
<dbReference type="InterPro" id="IPR016024">
    <property type="entry name" value="ARM-type_fold"/>
</dbReference>
<dbReference type="OrthoDB" id="10264446at2759"/>
<feature type="compositionally biased region" description="Basic residues" evidence="2">
    <location>
        <begin position="752"/>
        <end position="761"/>
    </location>
</feature>
<dbReference type="GO" id="GO:0005634">
    <property type="term" value="C:nucleus"/>
    <property type="evidence" value="ECO:0007669"/>
    <property type="project" value="TreeGrafter"/>
</dbReference>
<feature type="region of interest" description="Disordered" evidence="2">
    <location>
        <begin position="581"/>
        <end position="616"/>
    </location>
</feature>
<accession>A0A7R8D305</accession>
<name>A0A7R8D305_LEPSM</name>
<dbReference type="Gene3D" id="1.25.10.10">
    <property type="entry name" value="Leucine-rich Repeat Variant"/>
    <property type="match status" value="1"/>
</dbReference>
<dbReference type="InterPro" id="IPR011989">
    <property type="entry name" value="ARM-like"/>
</dbReference>
<dbReference type="Proteomes" id="UP000675881">
    <property type="component" value="Chromosome 8"/>
</dbReference>
<sequence length="991" mass="113119">MDIIRCHYEQPRNQLYQKLSQLYFKLASRYQECRNSRCRSKFDRNFISSVCFSTAPSIVVQSPVSPTTSSPLTMPSLIDVPSTEQEELFIRKLRQCCVVFDFSDAALDIKGKEVKRATLTEILDHITPGKNAFTEAMYPEIIRMVACNLFRTLPPIENIDFDPEEDDPTFEASWPHLKLVYDFFLRFLESPDFQPLFDSEDPRERDFLKTILHRIYGKFLGLRAFIRKQINNFFLKFIYETEHFNGVGELLEILGSIINGFALPLKPEHIQFLSYCVVQFLEKDPTLTEQVIKGLLKFWPKTCSHKEVMFIGEIEEILDVIDPTQFVKIQEPLFRQIARCVSSPHFQVAERALYFWNNEYVISLIDENSKVIIPIMFPSLYRMSKEHWNKIIVSFVYNVLKSLMEMNPILFDDLTASYKAERIKERKREREREDLWVKLENLSLTNAQKEGIDIESIKYHPMYRLNGLFFYKFQTYCAALYHGYICFKFADQGKIYQGALIHQPPLQRPPHIDNFPLQLKNDNPRDFALESFRPFPADIPTTKNGARGLSQSVTLPAKKLGVRLRARQVLCHNCKNVCNEKGGKRSTTDEEASREKDDARQQRLDPREINKYSDSSSEVDKPLIKIRLSGNSKMGAYRALRRKRSAVGSMEDLWDENVFQESSSSNKDLGEVVELDDEEEDSSNVKESSELPHKSTPVLKISFGSHQGRGTVMKIPARARNVPSLEEVLEEGNEENSKVEKKAPGESSGARAAKKALKRARKEAQKRLKSNCMTASPRYRGSPVYCSPGRPNIASPLSGSSDNFSPARSPFMTMSPRSVTPGSSPAYSVILPPPSPSQNGGRPRNKMIIRPLPDTTGSEQISNNSSNESSSSTSPNQPRLGELIGQTCGGKTEEFPWWPGKVTDIYLNPDASGDIQPEAKVTWYTYQNDIVSSLLRRAHIKPFRESYQDCFSKTQDAQTYKEAVEAASEELRLKTVSNQPLSSPRPIDCQT</sequence>
<keyword evidence="4" id="KW-1185">Reference proteome</keyword>
<evidence type="ECO:0000256" key="1">
    <source>
        <dbReference type="ARBA" id="ARBA00009745"/>
    </source>
</evidence>
<dbReference type="EMBL" id="HG994587">
    <property type="protein sequence ID" value="CAF3012203.1"/>
    <property type="molecule type" value="Genomic_DNA"/>
</dbReference>
<feature type="compositionally biased region" description="Polar residues" evidence="2">
    <location>
        <begin position="795"/>
        <end position="806"/>
    </location>
</feature>
<dbReference type="SUPFAM" id="SSF63748">
    <property type="entry name" value="Tudor/PWWP/MBT"/>
    <property type="match status" value="1"/>
</dbReference>
<feature type="compositionally biased region" description="Basic and acidic residues" evidence="2">
    <location>
        <begin position="683"/>
        <end position="693"/>
    </location>
</feature>
<dbReference type="GO" id="GO:0072542">
    <property type="term" value="F:protein phosphatase activator activity"/>
    <property type="evidence" value="ECO:0007669"/>
    <property type="project" value="TreeGrafter"/>
</dbReference>
<gene>
    <name evidence="3" type="ORF">LSAA_13915</name>
</gene>
<feature type="compositionally biased region" description="Basic and acidic residues" evidence="2">
    <location>
        <begin position="735"/>
        <end position="744"/>
    </location>
</feature>
<feature type="compositionally biased region" description="Polar residues" evidence="2">
    <location>
        <begin position="815"/>
        <end position="826"/>
    </location>
</feature>
<comment type="similarity">
    <text evidence="1">Belongs to the phosphatase 2A regulatory subunit B56 family.</text>
</comment>
<evidence type="ECO:0000313" key="3">
    <source>
        <dbReference type="EMBL" id="CAF3012203.1"/>
    </source>
</evidence>
<dbReference type="GO" id="GO:0000159">
    <property type="term" value="C:protein phosphatase type 2A complex"/>
    <property type="evidence" value="ECO:0007669"/>
    <property type="project" value="InterPro"/>
</dbReference>
<dbReference type="AlphaFoldDB" id="A0A7R8D305"/>
<dbReference type="Pfam" id="PF00855">
    <property type="entry name" value="PWWP"/>
    <property type="match status" value="1"/>
</dbReference>
<dbReference type="Pfam" id="PF01603">
    <property type="entry name" value="B56"/>
    <property type="match status" value="1"/>
</dbReference>
<evidence type="ECO:0000313" key="4">
    <source>
        <dbReference type="Proteomes" id="UP000675881"/>
    </source>
</evidence>
<feature type="compositionally biased region" description="Basic and acidic residues" evidence="2">
    <location>
        <begin position="581"/>
        <end position="611"/>
    </location>
</feature>
<dbReference type="InterPro" id="IPR002554">
    <property type="entry name" value="PP2A_B56"/>
</dbReference>
<dbReference type="FunFam" id="1.25.10.10:FF:000010">
    <property type="entry name" value="Serine/threonine-protein phosphatase 2A 56 kDa regulatory subunit"/>
    <property type="match status" value="1"/>
</dbReference>
<dbReference type="SUPFAM" id="SSF48371">
    <property type="entry name" value="ARM repeat"/>
    <property type="match status" value="1"/>
</dbReference>
<feature type="compositionally biased region" description="Low complexity" evidence="2">
    <location>
        <begin position="858"/>
        <end position="878"/>
    </location>
</feature>
<reference evidence="3" key="1">
    <citation type="submission" date="2021-02" db="EMBL/GenBank/DDBJ databases">
        <authorList>
            <person name="Bekaert M."/>
        </authorList>
    </citation>
    <scope>NUCLEOTIDE SEQUENCE</scope>
    <source>
        <strain evidence="3">IoA-00</strain>
    </source>
</reference>
<dbReference type="InterPro" id="IPR000313">
    <property type="entry name" value="PWWP_dom"/>
</dbReference>
<dbReference type="PANTHER" id="PTHR10257">
    <property type="entry name" value="SERINE/THREONINE PROTEIN PHOSPHATASE 2A PP2A REGULATORY SUBUNIT B"/>
    <property type="match status" value="1"/>
</dbReference>